<proteinExistence type="predicted"/>
<accession>A0A6I1I956</accession>
<feature type="compositionally biased region" description="Pro residues" evidence="1">
    <location>
        <begin position="58"/>
        <end position="71"/>
    </location>
</feature>
<feature type="region of interest" description="Disordered" evidence="1">
    <location>
        <begin position="58"/>
        <end position="104"/>
    </location>
</feature>
<gene>
    <name evidence="2" type="ORF">GCN75_17415</name>
</gene>
<reference evidence="2 3" key="1">
    <citation type="submission" date="2019-10" db="EMBL/GenBank/DDBJ databases">
        <title>Three novel species isolated from a subtropical stream in China.</title>
        <authorList>
            <person name="Lu H."/>
        </authorList>
    </citation>
    <scope>NUCLEOTIDE SEQUENCE [LARGE SCALE GENOMIC DNA]</scope>
    <source>
        <strain evidence="2 3">FT13W</strain>
    </source>
</reference>
<dbReference type="AlphaFoldDB" id="A0A6I1I956"/>
<organism evidence="2 3">
    <name type="scientific">Janthinobacterium violaceinigrum</name>
    <dbReference type="NCBI Taxonomy" id="2654252"/>
    <lineage>
        <taxon>Bacteria</taxon>
        <taxon>Pseudomonadati</taxon>
        <taxon>Pseudomonadota</taxon>
        <taxon>Betaproteobacteria</taxon>
        <taxon>Burkholderiales</taxon>
        <taxon>Oxalobacteraceae</taxon>
        <taxon>Janthinobacterium</taxon>
    </lineage>
</organism>
<dbReference type="Proteomes" id="UP000468717">
    <property type="component" value="Unassembled WGS sequence"/>
</dbReference>
<evidence type="ECO:0000313" key="2">
    <source>
        <dbReference type="EMBL" id="KAB8063638.1"/>
    </source>
</evidence>
<sequence>MTSLPPLPRRAPSLLLIILLHAGLAYIFVQSRPASTTDDNLPQGPAITWLRYTAPAPPKPLPLPSPKPPAPRVARLPVPAPISRPLPLPTVEQAPAPAQTPAPAPAVPEAVTLAVPHSAADILAQAKRDVGKIDKELRKEFPQRGGEKFEDTGFKRMQQGFAEAYAAVPPKWYEASKIEEVGANAAKGSRTYKITSALGTLCVTTRAGKNGETMIGNCPK</sequence>
<dbReference type="RefSeq" id="WP_152283585.1">
    <property type="nucleotide sequence ID" value="NZ_WFLI01000020.1"/>
</dbReference>
<comment type="caution">
    <text evidence="2">The sequence shown here is derived from an EMBL/GenBank/DDBJ whole genome shotgun (WGS) entry which is preliminary data.</text>
</comment>
<keyword evidence="3" id="KW-1185">Reference proteome</keyword>
<feature type="compositionally biased region" description="Pro residues" evidence="1">
    <location>
        <begin position="78"/>
        <end position="88"/>
    </location>
</feature>
<evidence type="ECO:0000256" key="1">
    <source>
        <dbReference type="SAM" id="MobiDB-lite"/>
    </source>
</evidence>
<name>A0A6I1I956_9BURK</name>
<evidence type="ECO:0000313" key="3">
    <source>
        <dbReference type="Proteomes" id="UP000468717"/>
    </source>
</evidence>
<protein>
    <submittedName>
        <fullName evidence="2">Uncharacterized protein</fullName>
    </submittedName>
</protein>
<dbReference type="EMBL" id="WFLI01000020">
    <property type="protein sequence ID" value="KAB8063638.1"/>
    <property type="molecule type" value="Genomic_DNA"/>
</dbReference>